<feature type="compositionally biased region" description="Low complexity" evidence="1">
    <location>
        <begin position="442"/>
        <end position="452"/>
    </location>
</feature>
<proteinExistence type="predicted"/>
<reference evidence="3 4" key="1">
    <citation type="journal article" date="2019" name="Sci. Rep.">
        <title>Comparative genomics of chytrid fungi reveal insights into the obligate biotrophic and pathogenic lifestyle of Synchytrium endobioticum.</title>
        <authorList>
            <person name="van de Vossenberg B.T.L.H."/>
            <person name="Warris S."/>
            <person name="Nguyen H.D.T."/>
            <person name="van Gent-Pelzer M.P.E."/>
            <person name="Joly D.L."/>
            <person name="van de Geest H.C."/>
            <person name="Bonants P.J.M."/>
            <person name="Smith D.S."/>
            <person name="Levesque C.A."/>
            <person name="van der Lee T.A.J."/>
        </authorList>
    </citation>
    <scope>NUCLEOTIDE SEQUENCE [LARGE SCALE GENOMIC DNA]</scope>
    <source>
        <strain evidence="3 4">CBS 675.73</strain>
    </source>
</reference>
<organism evidence="3 4">
    <name type="scientific">Chytriomyces confervae</name>
    <dbReference type="NCBI Taxonomy" id="246404"/>
    <lineage>
        <taxon>Eukaryota</taxon>
        <taxon>Fungi</taxon>
        <taxon>Fungi incertae sedis</taxon>
        <taxon>Chytridiomycota</taxon>
        <taxon>Chytridiomycota incertae sedis</taxon>
        <taxon>Chytridiomycetes</taxon>
        <taxon>Chytridiales</taxon>
        <taxon>Chytriomycetaceae</taxon>
        <taxon>Chytriomyces</taxon>
    </lineage>
</organism>
<gene>
    <name evidence="3" type="ORF">CcCBS67573_g01661</name>
</gene>
<name>A0A507FLD1_9FUNG</name>
<keyword evidence="2" id="KW-1133">Transmembrane helix</keyword>
<accession>A0A507FLD1</accession>
<sequence>MESAGTFGQSTSNNSGNNHHHHHHHHHHNDLPSRDTIVIVQPPVMVAPMPTRAVPSQMPAQSPPQLLVVQNSPPRESPFLSCWQVVLILGTFWFFITTVPMPFSQSIAAIHGDRILVSLSGYWLNSVTLQGLSTPTEPAGAKAYLFETEPRLGDIVMLPTRTIQPILKGGNYHSIRYDLYPGSEVNLDWSFQSNRFGPNVLVLRGEESFQMFRNGDLQDVPREDRLIEKYHSNFGQLTLKITSRSEYHFIFYMAEPGATSQGSANFHVTSRTLSLSNPPPIFSSDKHCPERADAQSLCTVPLISNGGYAHLDEYFLVVVAPVHADYGDMIRVSMSKKARWGKYGGAVLRSLLVVIVFGGFVGRIWKRLMGLTFCNVPCRSPRFGYQPVAHENPDHDSGGASGNGIGQPQAFFPAEAPPPYSITSNKAPQNTAFEASIDGTDAAGVASGSSSANRREESRLS</sequence>
<evidence type="ECO:0000256" key="1">
    <source>
        <dbReference type="SAM" id="MobiDB-lite"/>
    </source>
</evidence>
<evidence type="ECO:0000313" key="4">
    <source>
        <dbReference type="Proteomes" id="UP000320333"/>
    </source>
</evidence>
<feature type="compositionally biased region" description="Polar residues" evidence="1">
    <location>
        <begin position="1"/>
        <end position="16"/>
    </location>
</feature>
<keyword evidence="2" id="KW-0812">Transmembrane</keyword>
<feature type="region of interest" description="Disordered" evidence="1">
    <location>
        <begin position="387"/>
        <end position="461"/>
    </location>
</feature>
<keyword evidence="4" id="KW-1185">Reference proteome</keyword>
<protein>
    <submittedName>
        <fullName evidence="3">Uncharacterized protein</fullName>
    </submittedName>
</protein>
<evidence type="ECO:0000256" key="2">
    <source>
        <dbReference type="SAM" id="Phobius"/>
    </source>
</evidence>
<dbReference type="OrthoDB" id="2121889at2759"/>
<keyword evidence="2" id="KW-0472">Membrane</keyword>
<comment type="caution">
    <text evidence="3">The sequence shown here is derived from an EMBL/GenBank/DDBJ whole genome shotgun (WGS) entry which is preliminary data.</text>
</comment>
<feature type="region of interest" description="Disordered" evidence="1">
    <location>
        <begin position="1"/>
        <end position="32"/>
    </location>
</feature>
<dbReference type="Proteomes" id="UP000320333">
    <property type="component" value="Unassembled WGS sequence"/>
</dbReference>
<evidence type="ECO:0000313" key="3">
    <source>
        <dbReference type="EMBL" id="TPX77073.1"/>
    </source>
</evidence>
<dbReference type="AlphaFoldDB" id="A0A507FLD1"/>
<dbReference type="EMBL" id="QEAP01000029">
    <property type="protein sequence ID" value="TPX77073.1"/>
    <property type="molecule type" value="Genomic_DNA"/>
</dbReference>
<feature type="transmembrane region" description="Helical" evidence="2">
    <location>
        <begin position="346"/>
        <end position="365"/>
    </location>
</feature>
<feature type="compositionally biased region" description="Polar residues" evidence="1">
    <location>
        <begin position="421"/>
        <end position="433"/>
    </location>
</feature>
<feature type="compositionally biased region" description="Basic residues" evidence="1">
    <location>
        <begin position="18"/>
        <end position="28"/>
    </location>
</feature>